<feature type="region of interest" description="Disordered" evidence="1">
    <location>
        <begin position="2725"/>
        <end position="2761"/>
    </location>
</feature>
<feature type="compositionally biased region" description="Low complexity" evidence="1">
    <location>
        <begin position="1972"/>
        <end position="1984"/>
    </location>
</feature>
<protein>
    <submittedName>
        <fullName evidence="3">Filamentous hemagglutinin N-terminal domain-containing protein</fullName>
    </submittedName>
</protein>
<dbReference type="KEGG" id="pnt:G5B91_25890"/>
<dbReference type="RefSeq" id="WP_038803280.1">
    <property type="nucleotide sequence ID" value="NZ_CP049140.1"/>
</dbReference>
<proteinExistence type="predicted"/>
<feature type="region of interest" description="Disordered" evidence="1">
    <location>
        <begin position="2100"/>
        <end position="2147"/>
    </location>
</feature>
<evidence type="ECO:0000313" key="4">
    <source>
        <dbReference type="Proteomes" id="UP000501063"/>
    </source>
</evidence>
<dbReference type="NCBIfam" id="TIGR01731">
    <property type="entry name" value="fil_hemag_20aa"/>
    <property type="match status" value="16"/>
</dbReference>
<dbReference type="InterPro" id="IPR011050">
    <property type="entry name" value="Pectin_lyase_fold/virulence"/>
</dbReference>
<feature type="region of interest" description="Disordered" evidence="1">
    <location>
        <begin position="2392"/>
        <end position="2535"/>
    </location>
</feature>
<feature type="compositionally biased region" description="Polar residues" evidence="1">
    <location>
        <begin position="1956"/>
        <end position="1970"/>
    </location>
</feature>
<feature type="compositionally biased region" description="Basic and acidic residues" evidence="1">
    <location>
        <begin position="2748"/>
        <end position="2760"/>
    </location>
</feature>
<feature type="domain" description="Filamentous haemagglutinin FhaB/tRNA nuclease CdiA-like TPS" evidence="2">
    <location>
        <begin position="78"/>
        <end position="202"/>
    </location>
</feature>
<dbReference type="Pfam" id="PF13018">
    <property type="entry name" value="ESPR"/>
    <property type="match status" value="1"/>
</dbReference>
<feature type="compositionally biased region" description="Polar residues" evidence="1">
    <location>
        <begin position="1575"/>
        <end position="1596"/>
    </location>
</feature>
<feature type="compositionally biased region" description="Low complexity" evidence="1">
    <location>
        <begin position="2335"/>
        <end position="2344"/>
    </location>
</feature>
<dbReference type="InterPro" id="IPR008638">
    <property type="entry name" value="FhaB/CdiA-like_TPS"/>
</dbReference>
<reference evidence="3 4" key="1">
    <citation type="submission" date="2020-02" db="EMBL/GenBank/DDBJ databases">
        <title>Integrative conjugative elements (ICEs) and plasmids drive adaptation of Pseudomonas nitroreducens strain HBP1 to wastewater environment.</title>
        <authorList>
            <person name="Sentchilo V."/>
            <person name="Carraro N."/>
            <person name="Bertelli C."/>
            <person name="van der Meer J.R."/>
        </authorList>
    </citation>
    <scope>NUCLEOTIDE SEQUENCE [LARGE SCALE GENOMIC DNA]</scope>
    <source>
        <strain evidence="3 4">HBP1</strain>
    </source>
</reference>
<feature type="region of interest" description="Disordered" evidence="1">
    <location>
        <begin position="1753"/>
        <end position="1773"/>
    </location>
</feature>
<feature type="compositionally biased region" description="Low complexity" evidence="1">
    <location>
        <begin position="1897"/>
        <end position="1913"/>
    </location>
</feature>
<dbReference type="Pfam" id="PF13332">
    <property type="entry name" value="Fil_haemagg_2"/>
    <property type="match status" value="6"/>
</dbReference>
<accession>A0A6G6J2G7</accession>
<evidence type="ECO:0000313" key="3">
    <source>
        <dbReference type="EMBL" id="QIE89509.1"/>
    </source>
</evidence>
<dbReference type="Gene3D" id="2.160.20.10">
    <property type="entry name" value="Single-stranded right-handed beta-helix, Pectin lyase-like"/>
    <property type="match status" value="1"/>
</dbReference>
<feature type="compositionally biased region" description="Low complexity" evidence="1">
    <location>
        <begin position="1856"/>
        <end position="1868"/>
    </location>
</feature>
<dbReference type="Pfam" id="PF05860">
    <property type="entry name" value="TPS"/>
    <property type="match status" value="1"/>
</dbReference>
<dbReference type="InterPro" id="IPR025157">
    <property type="entry name" value="Hemagglutinin_rpt"/>
</dbReference>
<feature type="compositionally biased region" description="Low complexity" evidence="1">
    <location>
        <begin position="2788"/>
        <end position="2818"/>
    </location>
</feature>
<feature type="compositionally biased region" description="Basic and acidic residues" evidence="1">
    <location>
        <begin position="2423"/>
        <end position="2433"/>
    </location>
</feature>
<gene>
    <name evidence="3" type="ORF">G5B91_25890</name>
</gene>
<feature type="compositionally biased region" description="Low complexity" evidence="1">
    <location>
        <begin position="2399"/>
        <end position="2411"/>
    </location>
</feature>
<dbReference type="GO" id="GO:0003824">
    <property type="term" value="F:catalytic activity"/>
    <property type="evidence" value="ECO:0007669"/>
    <property type="project" value="UniProtKB-ARBA"/>
</dbReference>
<dbReference type="NCBIfam" id="TIGR01901">
    <property type="entry name" value="adhes_NPXG"/>
    <property type="match status" value="1"/>
</dbReference>
<evidence type="ECO:0000259" key="2">
    <source>
        <dbReference type="SMART" id="SM00912"/>
    </source>
</evidence>
<dbReference type="SMART" id="SM00912">
    <property type="entry name" value="Haemagg_act"/>
    <property type="match status" value="1"/>
</dbReference>
<feature type="region of interest" description="Disordered" evidence="1">
    <location>
        <begin position="2788"/>
        <end position="2837"/>
    </location>
</feature>
<feature type="compositionally biased region" description="Polar residues" evidence="1">
    <location>
        <begin position="2826"/>
        <end position="2837"/>
    </location>
</feature>
<feature type="region of interest" description="Disordered" evidence="1">
    <location>
        <begin position="1833"/>
        <end position="1984"/>
    </location>
</feature>
<feature type="compositionally biased region" description="Polar residues" evidence="1">
    <location>
        <begin position="2725"/>
        <end position="2740"/>
    </location>
</feature>
<feature type="region of interest" description="Disordered" evidence="1">
    <location>
        <begin position="1575"/>
        <end position="1604"/>
    </location>
</feature>
<dbReference type="InterPro" id="IPR024973">
    <property type="entry name" value="ESPR"/>
</dbReference>
<dbReference type="SUPFAM" id="SSF51126">
    <property type="entry name" value="Pectin lyase-like"/>
    <property type="match status" value="1"/>
</dbReference>
<evidence type="ECO:0000256" key="1">
    <source>
        <dbReference type="SAM" id="MobiDB-lite"/>
    </source>
</evidence>
<dbReference type="Proteomes" id="UP000501063">
    <property type="component" value="Chromosome"/>
</dbReference>
<sequence length="3017" mass="302154">MNHVYRVIWSLCRNAFVVASEHACSQGKRGAAGAGSAGAGGKIGVFVLGSLSAALYAQSALAGGVQTADGNTQAYRAGNGVQVIDIAAGNAAGVSHNRYIQYNIDPSGQVLNNNSAKTGTGALQSQLAGQVMPNLNLNDQARVILNEVVANNRSSLQGYAEVLGGKADVIIANPYGITCAGCGFINSDRATLTTGQPVLGADGSVSGFQVNRGDILVTGKGLDGQRQDVLDLVARNVLIDGQVNGKDVGIVAGSNRFNYADRTVNALAADGDKPAYAIDSTALGGMYANRIRLLATEDGVGVRMRGEAASSSDFTLSASGRIELNGRVGAVQNLAVKYTGSQVDGGALQLNGSNAELSAKGDIGLDAGVGGVSLNAGKLTAERDLGVSAASLLDSSAGQSRFAARNLRLSISGNAAVDGSAWGAGGASTLRFGSLQVGASGASLYAGSGLDLRGGGDVNLGTATLSAGTRAQLASETGSLRSAGQVKAQSGLSLEAAGQLENAGQLLSGGDLDVQGAGLSNSGTVQAAGALRLGAAGRELKLDNQASGQLLGDTLAIQAGALTNAGTLQATHGSQINARSLDNRGQILGSTVAGKDTQIRLSGALANQGTVQSAGALRIDADGVLGNRGKLLALDSAHGGSNGALDVSAQRIDNSGVLDGGGDLRATARSAAADSFVNNGTLQSAGDLRLDVGGALSNGAGAQVIADGALSVTSALGDFSLGNLGLLQGRTGLALGELNRRVALVNNGQVLTGGRLVLAGSTLENRGAIQAGSGTQITAGSLLNAAAGKLLASTVAGSQDNFNLGSFDNQGQLQSAGSLSITSSDALKNSGTLWAQYASGSLLLQGGALNNSGNIEGAGATSLLSRGLLSNSGQVHSAGDLALSTQGDVSNTGKLLGDRNLSLDTTTTANLTNTGRIQATGSLRIGDNAARFAALNNSLSGVLLAGNALNLYGRSLDNQGKVSTAGTIAAQLDWLTNGAVSNYNAAIVAGGSTGDSQFTIGTLLNNYGAIHANANLNLNAGTINNYNTGGLSSLGELDVRASSGAIDNYGALYAGQWLWLNATENGVYNRVGATIDSSGGMTSNSYDFVNNSSVVALGNITINTLRSFTNETTLASGQSISKALGGAEEIRNRNSWQIANEGSLDKGINAWVYEEDFTRREYLVGITESALRALPKAGIIATGSGSRLSVNYGGSGLNKIAVLSASNVSIGGTGTFTNEDLTLYSFDYTRRWIRVDDEKSSADDHFVTWARINPNRDGWDGDPDDDDNDMWDWNPGLGWARSEEMSGGSFPAELERWAQQASIAGAVRKGTPTNLGGFGAGIFASDFRFTSGTLNNAGSPYAGDPTRAAQSGLISGSVKTRSSAGEGSTVASGVSSLGAIDAAGRVGIVAGGPLSFASLDLRLPSNPNGYFVISREPGAGFLIETNPLFAVGSAYLGSDYLARLYGYDTDTLQKRLGDADYEAYLIRQQLIQQIGSNVIHGYANEAEQMKQMMDQAYAQSGALGLEFGKPLTTEQAASLTQDIVWMEEVQVGGQKVLAPRVYLAANTIASVATGAVIAANDITIGGSGLNNTGGTIAGSNRLTVNTSGDISNTSGTLRGGDVSLASSQGSIRNQTLAEQNGDSHTASTSIGNTASIESTGNLAMNAGKDLTVIGGNVAAQGNATLTAGENVTFDTIVSHTTTTTGYVAPEHSGGNAWGSQTTTGDQHIGSTLSSGGNLAISSGGDTTIAGSTVGAGGDLAVKTGGDFSLEARQDTRSTQTSSHVSGLGVGGGLAGSETITTDDFKGTNAGSGITVGGNASVDSKGSMALQGSSMKVAGDADIDTSKGINVLDGLDEERHSKTTETTTFLKVGGAGNASSSSGSGAHAGAEGRKASAGAEATADAQASGNGDLKFSERTTTTSNSGSRTSVGSTLQVGGDLRANTDGTLKVQGSTVQSGGDMTLNGGNTEVLAGRNETWSNTSTSRESTGIFSDGSAQAGAQASAEAQAGVPAGAKTGAQAAASASAEGTATIGVRTEHDSSSDYSLRNSGSTLKAGGDLNLSSQGNATFVGANVASGGDINIAAKNIDNRAAQDIDEHSSDHSSQTAGVYFGGDASAQASAGAHGKVGSTGAGAKAEASVGGEANGSAGLRYQREDSSETSGSVRQVTSSFKAGGTLTRTATGTLTDQGTQLEAGGDIHQSAREIRDVAVSDSQYSSNDGSHHEARVGVGASAGAEAAAGANHKGETQAGAGASAGVGIRASYDGGSESAEQRDTQAVTTRYKAGGNINSSSSGTTRLIGAQMQAGGDVNLQAGTLDYQAARDTSSSESHSQSTNAELKVDVVGKAGGEMTAGHSQSQSSSSSSTAQVGGISAGGNLNIRTRGDTTLEGTQLAAGNGASIDAGGNVNFKAAHDTAESQSSSTSVEVGGSTERAGSSSVSGGFTHDESNDRSDLARGGSIQAGNGGISIRSGGDSNFEGARLSTGGDTEIAAGGNVRLGATSGTETGEGKRLEVSGGLETNAAGSKKKGSLGAGESTADRAASSGTLIQSGGSTRVAGGTVVDQQASIESGQGTQISGTLVKVGADSHDNSDERQLNLKMNQDPKDKPATGASAQPQAAARLQAPGGTTTADAAMLKSLAQSAPAQVAGAGTDAARVTPVDINALLEQAPPQLIEDLVKAKQQIEAENAAFIAQKQQMTGTGESEAASPAQLAALEQHMNDLIGQLEGPAKGKLDTAQLNTLIEQAKQKQSGTPDLTQSRPLEQPGDAGAREQAQKAKEAALKAQASAAADAKSEQLKKLQAQKEAALKAAQQTAGKPAESAASASPAAPASGAQTGPGTVAGLPARTSTAVSDAQQQYQDAMNEANGLVQQIKDGANPQQTQAVEQIQQLIARLSSSASQPDNAAQFAQIQAQIDSLIKSLGAASANDGAGMRDVGGTGATAGTTLSPAALDQLPLLLQTLGAQLNAERVARAQSKQESTEQTMQQGMSAATAVQEKMAQQMQRAIGAGAAQVAAGAAASGAATKAAGSAKPAVLKP</sequence>
<feature type="compositionally biased region" description="Low complexity" evidence="1">
    <location>
        <begin position="2588"/>
        <end position="2605"/>
    </location>
</feature>
<name>A0A6G6J2G7_PSENT</name>
<organism evidence="3 4">
    <name type="scientific">Pseudomonas nitroreducens</name>
    <dbReference type="NCBI Taxonomy" id="46680"/>
    <lineage>
        <taxon>Bacteria</taxon>
        <taxon>Pseudomonadati</taxon>
        <taxon>Pseudomonadota</taxon>
        <taxon>Gammaproteobacteria</taxon>
        <taxon>Pseudomonadales</taxon>
        <taxon>Pseudomonadaceae</taxon>
        <taxon>Pseudomonas</taxon>
    </lineage>
</organism>
<dbReference type="InterPro" id="IPR012334">
    <property type="entry name" value="Pectin_lyas_fold"/>
</dbReference>
<feature type="region of interest" description="Disordered" evidence="1">
    <location>
        <begin position="2328"/>
        <end position="2362"/>
    </location>
</feature>
<feature type="compositionally biased region" description="Polar residues" evidence="1">
    <location>
        <begin position="1924"/>
        <end position="1947"/>
    </location>
</feature>
<dbReference type="EMBL" id="CP049140">
    <property type="protein sequence ID" value="QIE89509.1"/>
    <property type="molecule type" value="Genomic_DNA"/>
</dbReference>
<dbReference type="InterPro" id="IPR010069">
    <property type="entry name" value="CdiA_FHA1_rpt"/>
</dbReference>
<feature type="region of interest" description="Disordered" evidence="1">
    <location>
        <begin position="2579"/>
        <end position="2605"/>
    </location>
</feature>
<feature type="compositionally biased region" description="Polar residues" evidence="1">
    <location>
        <begin position="2522"/>
        <end position="2532"/>
    </location>
</feature>